<keyword evidence="3" id="KW-1185">Reference proteome</keyword>
<comment type="caution">
    <text evidence="2">The sequence shown here is derived from an EMBL/GenBank/DDBJ whole genome shotgun (WGS) entry which is preliminary data.</text>
</comment>
<feature type="transmembrane region" description="Helical" evidence="1">
    <location>
        <begin position="38"/>
        <end position="59"/>
    </location>
</feature>
<feature type="transmembrane region" description="Helical" evidence="1">
    <location>
        <begin position="164"/>
        <end position="183"/>
    </location>
</feature>
<accession>W4HPU4</accession>
<feature type="transmembrane region" description="Helical" evidence="1">
    <location>
        <begin position="256"/>
        <end position="280"/>
    </location>
</feature>
<sequence>MIARRWLRRAGAALVVVSLALLARELWRFGPEALRLAATPGLLAGAVAASIVYAALLTLPAAAWSCALRERADAPLVSGAAVLVYARCNILKYLPGNVFHFGGRQVMAREAGWSHRATFLASALEVAAMPLMAACAALSALMLSGYASPLAAAVRLSHSMPPRLVALGLLALVIAALVAAGLARRRGIALRALAAMAALDLAFFVGSAALIAALAPALTAAGPAELSAIAAAYLASWVLGFVVPGAPGGLGVREAAFVHLAAAVIPVPAAVALALLARLVTTLGDLWFALAASVATLPGATVRNGG</sequence>
<keyword evidence="1" id="KW-0812">Transmembrane</keyword>
<evidence type="ECO:0000313" key="3">
    <source>
        <dbReference type="Proteomes" id="UP000019063"/>
    </source>
</evidence>
<dbReference type="AlphaFoldDB" id="W4HPU4"/>
<organism evidence="2 3">
    <name type="scientific">Roseivivax marinus</name>
    <dbReference type="NCBI Taxonomy" id="1379903"/>
    <lineage>
        <taxon>Bacteria</taxon>
        <taxon>Pseudomonadati</taxon>
        <taxon>Pseudomonadota</taxon>
        <taxon>Alphaproteobacteria</taxon>
        <taxon>Rhodobacterales</taxon>
        <taxon>Roseobacteraceae</taxon>
        <taxon>Roseivivax</taxon>
    </lineage>
</organism>
<proteinExistence type="predicted"/>
<reference evidence="2 3" key="1">
    <citation type="journal article" date="2014" name="Antonie Van Leeuwenhoek">
        <title>Roseivivax atlanticus sp. nov., isolated from surface seawater of the Atlantic Ocean.</title>
        <authorList>
            <person name="Li G."/>
            <person name="Lai Q."/>
            <person name="Liu X."/>
            <person name="Sun F."/>
            <person name="Shao Z."/>
        </authorList>
    </citation>
    <scope>NUCLEOTIDE SEQUENCE [LARGE SCALE GENOMIC DNA]</scope>
    <source>
        <strain evidence="2 3">22II-s10s</strain>
    </source>
</reference>
<protein>
    <submittedName>
        <fullName evidence="2">Uncharacterized protein</fullName>
    </submittedName>
</protein>
<gene>
    <name evidence="2" type="ORF">ATO8_02730</name>
</gene>
<dbReference type="Proteomes" id="UP000019063">
    <property type="component" value="Unassembled WGS sequence"/>
</dbReference>
<evidence type="ECO:0000313" key="2">
    <source>
        <dbReference type="EMBL" id="ETW14787.1"/>
    </source>
</evidence>
<dbReference type="eggNOG" id="COG0392">
    <property type="taxonomic scope" value="Bacteria"/>
</dbReference>
<feature type="transmembrane region" description="Helical" evidence="1">
    <location>
        <begin position="226"/>
        <end position="244"/>
    </location>
</feature>
<dbReference type="STRING" id="1379903.ATO8_02730"/>
<name>W4HPU4_9RHOB</name>
<feature type="transmembrane region" description="Helical" evidence="1">
    <location>
        <begin position="117"/>
        <end position="144"/>
    </location>
</feature>
<dbReference type="RefSeq" id="WP_043841743.1">
    <property type="nucleotide sequence ID" value="NZ_AQQW01000001.1"/>
</dbReference>
<dbReference type="EMBL" id="AQQW01000001">
    <property type="protein sequence ID" value="ETW14787.1"/>
    <property type="molecule type" value="Genomic_DNA"/>
</dbReference>
<keyword evidence="1" id="KW-0472">Membrane</keyword>
<dbReference type="PATRIC" id="fig|1317118.6.peg.567"/>
<keyword evidence="1" id="KW-1133">Transmembrane helix</keyword>
<feature type="transmembrane region" description="Helical" evidence="1">
    <location>
        <begin position="190"/>
        <end position="214"/>
    </location>
</feature>
<evidence type="ECO:0000256" key="1">
    <source>
        <dbReference type="SAM" id="Phobius"/>
    </source>
</evidence>